<evidence type="ECO:0000313" key="2">
    <source>
        <dbReference type="EMBL" id="CAA9577912.1"/>
    </source>
</evidence>
<feature type="compositionally biased region" description="Basic and acidic residues" evidence="1">
    <location>
        <begin position="7"/>
        <end position="35"/>
    </location>
</feature>
<name>A0A6J4VJC9_9BACT</name>
<gene>
    <name evidence="2" type="ORF">AVDCRST_MAG18-2764</name>
</gene>
<organism evidence="2">
    <name type="scientific">uncultured Thermomicrobiales bacterium</name>
    <dbReference type="NCBI Taxonomy" id="1645740"/>
    <lineage>
        <taxon>Bacteria</taxon>
        <taxon>Pseudomonadati</taxon>
        <taxon>Thermomicrobiota</taxon>
        <taxon>Thermomicrobia</taxon>
        <taxon>Thermomicrobiales</taxon>
        <taxon>environmental samples</taxon>
    </lineage>
</organism>
<dbReference type="AlphaFoldDB" id="A0A6J4VJC9"/>
<sequence length="59" mass="6764">MSFAAHFRHDTPSPGIEGREFQPHPIARQESHDDQSQSTAYVGENISTIIERNSEERIR</sequence>
<proteinExistence type="predicted"/>
<evidence type="ECO:0000256" key="1">
    <source>
        <dbReference type="SAM" id="MobiDB-lite"/>
    </source>
</evidence>
<dbReference type="EMBL" id="CADCWN010000211">
    <property type="protein sequence ID" value="CAA9577912.1"/>
    <property type="molecule type" value="Genomic_DNA"/>
</dbReference>
<feature type="compositionally biased region" description="Polar residues" evidence="1">
    <location>
        <begin position="36"/>
        <end position="51"/>
    </location>
</feature>
<feature type="region of interest" description="Disordered" evidence="1">
    <location>
        <begin position="1"/>
        <end position="59"/>
    </location>
</feature>
<protein>
    <submittedName>
        <fullName evidence="2">Uncharacterized protein</fullName>
    </submittedName>
</protein>
<reference evidence="2" key="1">
    <citation type="submission" date="2020-02" db="EMBL/GenBank/DDBJ databases">
        <authorList>
            <person name="Meier V. D."/>
        </authorList>
    </citation>
    <scope>NUCLEOTIDE SEQUENCE</scope>
    <source>
        <strain evidence="2">AVDCRST_MAG18</strain>
    </source>
</reference>
<accession>A0A6J4VJC9</accession>